<dbReference type="PANTHER" id="PTHR43861">
    <property type="entry name" value="TRANS-ACONITATE 2-METHYLTRANSFERASE-RELATED"/>
    <property type="match status" value="1"/>
</dbReference>
<gene>
    <name evidence="4" type="ORF">SAMN05444695_101643</name>
</gene>
<organism evidence="4 5">
    <name type="scientific">Rhodococcus triatomae</name>
    <dbReference type="NCBI Taxonomy" id="300028"/>
    <lineage>
        <taxon>Bacteria</taxon>
        <taxon>Bacillati</taxon>
        <taxon>Actinomycetota</taxon>
        <taxon>Actinomycetes</taxon>
        <taxon>Mycobacteriales</taxon>
        <taxon>Nocardiaceae</taxon>
        <taxon>Rhodococcus</taxon>
    </lineage>
</organism>
<reference evidence="4 5" key="1">
    <citation type="submission" date="2016-10" db="EMBL/GenBank/DDBJ databases">
        <authorList>
            <person name="de Groot N.N."/>
        </authorList>
    </citation>
    <scope>NUCLEOTIDE SEQUENCE [LARGE SCALE GENOMIC DNA]</scope>
    <source>
        <strain evidence="4 5">DSM 44892</strain>
    </source>
</reference>
<evidence type="ECO:0000259" key="3">
    <source>
        <dbReference type="Pfam" id="PF13649"/>
    </source>
</evidence>
<dbReference type="CDD" id="cd02440">
    <property type="entry name" value="AdoMet_MTases"/>
    <property type="match status" value="1"/>
</dbReference>
<dbReference type="GO" id="GO:0008168">
    <property type="term" value="F:methyltransferase activity"/>
    <property type="evidence" value="ECO:0007669"/>
    <property type="project" value="UniProtKB-KW"/>
</dbReference>
<dbReference type="GO" id="GO:0032259">
    <property type="term" value="P:methylation"/>
    <property type="evidence" value="ECO:0007669"/>
    <property type="project" value="UniProtKB-KW"/>
</dbReference>
<evidence type="ECO:0000256" key="2">
    <source>
        <dbReference type="ARBA" id="ARBA00022679"/>
    </source>
</evidence>
<dbReference type="Proteomes" id="UP000183263">
    <property type="component" value="Unassembled WGS sequence"/>
</dbReference>
<feature type="domain" description="Methyltransferase" evidence="3">
    <location>
        <begin position="51"/>
        <end position="139"/>
    </location>
</feature>
<dbReference type="PANTHER" id="PTHR43861:SF1">
    <property type="entry name" value="TRANS-ACONITATE 2-METHYLTRANSFERASE"/>
    <property type="match status" value="1"/>
</dbReference>
<accession>A0A1G8B462</accession>
<dbReference type="InterPro" id="IPR029063">
    <property type="entry name" value="SAM-dependent_MTases_sf"/>
</dbReference>
<dbReference type="AlphaFoldDB" id="A0A1G8B462"/>
<proteinExistence type="predicted"/>
<dbReference type="SUPFAM" id="SSF53335">
    <property type="entry name" value="S-adenosyl-L-methionine-dependent methyltransferases"/>
    <property type="match status" value="1"/>
</dbReference>
<keyword evidence="2 4" id="KW-0808">Transferase</keyword>
<dbReference type="Gene3D" id="3.40.50.150">
    <property type="entry name" value="Vaccinia Virus protein VP39"/>
    <property type="match status" value="1"/>
</dbReference>
<evidence type="ECO:0000313" key="4">
    <source>
        <dbReference type="EMBL" id="SDH27977.1"/>
    </source>
</evidence>
<keyword evidence="1 4" id="KW-0489">Methyltransferase</keyword>
<dbReference type="Pfam" id="PF13649">
    <property type="entry name" value="Methyltransf_25"/>
    <property type="match status" value="1"/>
</dbReference>
<dbReference type="EMBL" id="FNDN01000001">
    <property type="protein sequence ID" value="SDH27977.1"/>
    <property type="molecule type" value="Genomic_DNA"/>
</dbReference>
<dbReference type="InterPro" id="IPR041698">
    <property type="entry name" value="Methyltransf_25"/>
</dbReference>
<name>A0A1G8B462_9NOCA</name>
<keyword evidence="5" id="KW-1185">Reference proteome</keyword>
<evidence type="ECO:0000313" key="5">
    <source>
        <dbReference type="Proteomes" id="UP000183263"/>
    </source>
</evidence>
<protein>
    <submittedName>
        <fullName evidence="4">Trans-aconitate methyltransferase</fullName>
    </submittedName>
</protein>
<evidence type="ECO:0000256" key="1">
    <source>
        <dbReference type="ARBA" id="ARBA00022603"/>
    </source>
</evidence>
<sequence length="208" mass="23114">MRQEPLVQPGYDALARRYAELFPSPYLTHLERHVVHAFADLVTDAGHRGVVVDVGSGLGQVTADLVERGLDVVGVEPSDAMREIAVRNYPGCRFLRDDAYLAGPGATVEVAAILARFSVIHIPPEEVPEVFATWARRLGTGTVVLIACQTADDGVREFDHAVARAWRWSPDRLAETLDEAGFEEIWRTVSRPDADHRFPDVHLVARRR</sequence>